<proteinExistence type="predicted"/>
<evidence type="ECO:0000256" key="1">
    <source>
        <dbReference type="ARBA" id="ARBA00022729"/>
    </source>
</evidence>
<dbReference type="Gene3D" id="1.50.10.100">
    <property type="entry name" value="Chondroitin AC/alginate lyase"/>
    <property type="match status" value="1"/>
</dbReference>
<feature type="chain" id="PRO_5042048033" evidence="4">
    <location>
        <begin position="21"/>
        <end position="560"/>
    </location>
</feature>
<keyword evidence="7" id="KW-1185">Reference proteome</keyword>
<dbReference type="InterPro" id="IPR008929">
    <property type="entry name" value="Chondroitin_lyas"/>
</dbReference>
<dbReference type="SMART" id="SM00458">
    <property type="entry name" value="RICIN"/>
    <property type="match status" value="1"/>
</dbReference>
<evidence type="ECO:0000256" key="3">
    <source>
        <dbReference type="SAM" id="MobiDB-lite"/>
    </source>
</evidence>
<dbReference type="InterPro" id="IPR000772">
    <property type="entry name" value="Ricin_B_lectin"/>
</dbReference>
<feature type="domain" description="Ricin B lectin" evidence="5">
    <location>
        <begin position="27"/>
        <end position="145"/>
    </location>
</feature>
<evidence type="ECO:0000256" key="2">
    <source>
        <dbReference type="ARBA" id="ARBA00023239"/>
    </source>
</evidence>
<dbReference type="Gene3D" id="2.80.10.50">
    <property type="match status" value="1"/>
</dbReference>
<dbReference type="AlphaFoldDB" id="A0AAD7HBE9"/>
<dbReference type="EMBL" id="JARKIB010000290">
    <property type="protein sequence ID" value="KAJ7716518.1"/>
    <property type="molecule type" value="Genomic_DNA"/>
</dbReference>
<comment type="caution">
    <text evidence="6">The sequence shown here is derived from an EMBL/GenBank/DDBJ whole genome shotgun (WGS) entry which is preliminary data.</text>
</comment>
<sequence>MRYQSRLASVLSLLLVLVDAQTPAYLGPLFIEPSLDSGKCFTAASNADGAIVTIQTCTGSTAQTWTFTGGSVKIFGNTKCLDVTNGSTANGNKLQIWTCSTNNNPNQQFYYTSDKHFSWTNHGKCIDLTGGSTANGNRNQIWNTSPSGSTSSSASSTKASSSAASTPTVPCFHLCPIPLFSTVPRLVAAKAALALGADPAYLSGFRFGYYAEIYQGSHTPFPAALTSQADSWVNQGPWTVTSKTVLGPDAGIHDYTSQAPYFFPSNTSNGCPYVERDGVHNPQVDVYTDHANRASILAWYYTGKAQYATKAGTNSATAQTPNLSHAQFIPCANAGRYIGIIDFSQQYTDLLDAAAILATGAPGWTSSDISGFQQWNVNYLNWLETSSFGMSETAATNNHGTFAIMQSAAIALFTGNTALATSKANLGKTRIASYINADGSQPQELARTRSFHYSTYDLVAYTRLAAIAKHVGVDLWGYKGAQGQSIFGAVDFIIPAASGAAQWQYPDLNFTAFSASDVIHAAADAGDSKAIAAIGKVPTPPGGDLWLLRPAAEQLDALAS</sequence>
<dbReference type="PROSITE" id="PS50231">
    <property type="entry name" value="RICIN_B_LECTIN"/>
    <property type="match status" value="1"/>
</dbReference>
<gene>
    <name evidence="6" type="ORF">B0H16DRAFT_1613500</name>
</gene>
<feature type="region of interest" description="Disordered" evidence="3">
    <location>
        <begin position="137"/>
        <end position="159"/>
    </location>
</feature>
<dbReference type="GO" id="GO:0016829">
    <property type="term" value="F:lyase activity"/>
    <property type="evidence" value="ECO:0007669"/>
    <property type="project" value="UniProtKB-KW"/>
</dbReference>
<dbReference type="Pfam" id="PF05426">
    <property type="entry name" value="Alginate_lyase"/>
    <property type="match status" value="1"/>
</dbReference>
<evidence type="ECO:0000313" key="6">
    <source>
        <dbReference type="EMBL" id="KAJ7716518.1"/>
    </source>
</evidence>
<dbReference type="InterPro" id="IPR035992">
    <property type="entry name" value="Ricin_B-like_lectins"/>
</dbReference>
<dbReference type="SUPFAM" id="SSF50370">
    <property type="entry name" value="Ricin B-like lectins"/>
    <property type="match status" value="1"/>
</dbReference>
<protein>
    <submittedName>
        <fullName evidence="6">Alginate lyase-domain-containing protein</fullName>
    </submittedName>
</protein>
<keyword evidence="2 6" id="KW-0456">Lyase</keyword>
<accession>A0AAD7HBE9</accession>
<evidence type="ECO:0000313" key="7">
    <source>
        <dbReference type="Proteomes" id="UP001215598"/>
    </source>
</evidence>
<feature type="compositionally biased region" description="Low complexity" evidence="3">
    <location>
        <begin position="144"/>
        <end position="159"/>
    </location>
</feature>
<evidence type="ECO:0000256" key="4">
    <source>
        <dbReference type="SAM" id="SignalP"/>
    </source>
</evidence>
<keyword evidence="1 4" id="KW-0732">Signal</keyword>
<dbReference type="Proteomes" id="UP001215598">
    <property type="component" value="Unassembled WGS sequence"/>
</dbReference>
<organism evidence="6 7">
    <name type="scientific">Mycena metata</name>
    <dbReference type="NCBI Taxonomy" id="1033252"/>
    <lineage>
        <taxon>Eukaryota</taxon>
        <taxon>Fungi</taxon>
        <taxon>Dikarya</taxon>
        <taxon>Basidiomycota</taxon>
        <taxon>Agaricomycotina</taxon>
        <taxon>Agaricomycetes</taxon>
        <taxon>Agaricomycetidae</taxon>
        <taxon>Agaricales</taxon>
        <taxon>Marasmiineae</taxon>
        <taxon>Mycenaceae</taxon>
        <taxon>Mycena</taxon>
    </lineage>
</organism>
<dbReference type="GO" id="GO:0042597">
    <property type="term" value="C:periplasmic space"/>
    <property type="evidence" value="ECO:0007669"/>
    <property type="project" value="InterPro"/>
</dbReference>
<evidence type="ECO:0000259" key="5">
    <source>
        <dbReference type="SMART" id="SM00458"/>
    </source>
</evidence>
<reference evidence="6" key="1">
    <citation type="submission" date="2023-03" db="EMBL/GenBank/DDBJ databases">
        <title>Massive genome expansion in bonnet fungi (Mycena s.s.) driven by repeated elements and novel gene families across ecological guilds.</title>
        <authorList>
            <consortium name="Lawrence Berkeley National Laboratory"/>
            <person name="Harder C.B."/>
            <person name="Miyauchi S."/>
            <person name="Viragh M."/>
            <person name="Kuo A."/>
            <person name="Thoen E."/>
            <person name="Andreopoulos B."/>
            <person name="Lu D."/>
            <person name="Skrede I."/>
            <person name="Drula E."/>
            <person name="Henrissat B."/>
            <person name="Morin E."/>
            <person name="Kohler A."/>
            <person name="Barry K."/>
            <person name="LaButti K."/>
            <person name="Morin E."/>
            <person name="Salamov A."/>
            <person name="Lipzen A."/>
            <person name="Mereny Z."/>
            <person name="Hegedus B."/>
            <person name="Baldrian P."/>
            <person name="Stursova M."/>
            <person name="Weitz H."/>
            <person name="Taylor A."/>
            <person name="Grigoriev I.V."/>
            <person name="Nagy L.G."/>
            <person name="Martin F."/>
            <person name="Kauserud H."/>
        </authorList>
    </citation>
    <scope>NUCLEOTIDE SEQUENCE</scope>
    <source>
        <strain evidence="6">CBHHK182m</strain>
    </source>
</reference>
<dbReference type="Pfam" id="PF00652">
    <property type="entry name" value="Ricin_B_lectin"/>
    <property type="match status" value="1"/>
</dbReference>
<dbReference type="SUPFAM" id="SSF48230">
    <property type="entry name" value="Chondroitin AC/alginate lyase"/>
    <property type="match status" value="1"/>
</dbReference>
<name>A0AAD7HBE9_9AGAR</name>
<dbReference type="InterPro" id="IPR008397">
    <property type="entry name" value="Alginate_lyase_dom"/>
</dbReference>
<feature type="signal peptide" evidence="4">
    <location>
        <begin position="1"/>
        <end position="20"/>
    </location>
</feature>